<feature type="transmembrane region" description="Helical" evidence="9">
    <location>
        <begin position="122"/>
        <end position="143"/>
    </location>
</feature>
<name>G2KSX7_MICAA</name>
<evidence type="ECO:0000256" key="8">
    <source>
        <dbReference type="ARBA" id="ARBA00023136"/>
    </source>
</evidence>
<dbReference type="Pfam" id="PF01578">
    <property type="entry name" value="Cytochrom_C_asm"/>
    <property type="match status" value="1"/>
</dbReference>
<feature type="domain" description="Cytochrome c assembly protein" evidence="10">
    <location>
        <begin position="10"/>
        <end position="179"/>
    </location>
</feature>
<comment type="function">
    <text evidence="1">Required for the export of heme to the periplasm for the biogenesis of c-type cytochromes.</text>
</comment>
<dbReference type="HOGENOM" id="CLU_066538_2_1_5"/>
<organism evidence="11 12">
    <name type="scientific">Micavibrio aeruginosavorus (strain ARL-13)</name>
    <dbReference type="NCBI Taxonomy" id="856793"/>
    <lineage>
        <taxon>Bacteria</taxon>
        <taxon>Pseudomonadati</taxon>
        <taxon>Bdellovibrionota</taxon>
        <taxon>Bdellovibrionia</taxon>
        <taxon>Bdellovibrionales</taxon>
        <taxon>Pseudobdellovibrionaceae</taxon>
        <taxon>Micavibrio</taxon>
    </lineage>
</organism>
<keyword evidence="5 9" id="KW-0812">Transmembrane</keyword>
<evidence type="ECO:0000256" key="7">
    <source>
        <dbReference type="ARBA" id="ARBA00022989"/>
    </source>
</evidence>
<dbReference type="AlphaFoldDB" id="G2KSX7"/>
<dbReference type="KEGG" id="mai:MICA_1811"/>
<dbReference type="InterPro" id="IPR045062">
    <property type="entry name" value="Cyt_c_biogenesis_CcsA/CcmC"/>
</dbReference>
<comment type="similarity">
    <text evidence="3">Belongs to the CcmC/CycZ/HelC family.</text>
</comment>
<dbReference type="PANTHER" id="PTHR30071:SF1">
    <property type="entry name" value="CYTOCHROME B_B6 PROTEIN-RELATED"/>
    <property type="match status" value="1"/>
</dbReference>
<gene>
    <name evidence="11" type="primary">ccmC</name>
    <name evidence="11" type="ordered locus">MICA_1811</name>
</gene>
<evidence type="ECO:0000259" key="10">
    <source>
        <dbReference type="Pfam" id="PF01578"/>
    </source>
</evidence>
<dbReference type="NCBIfam" id="TIGR01191">
    <property type="entry name" value="ccmC"/>
    <property type="match status" value="1"/>
</dbReference>
<dbReference type="OrthoDB" id="9778550at2"/>
<evidence type="ECO:0000256" key="6">
    <source>
        <dbReference type="ARBA" id="ARBA00022748"/>
    </source>
</evidence>
<dbReference type="GO" id="GO:0015232">
    <property type="term" value="F:heme transmembrane transporter activity"/>
    <property type="evidence" value="ECO:0007669"/>
    <property type="project" value="InterPro"/>
</dbReference>
<dbReference type="RefSeq" id="WP_014103345.1">
    <property type="nucleotide sequence ID" value="NC_016026.1"/>
</dbReference>
<keyword evidence="6" id="KW-0201">Cytochrome c-type biogenesis</keyword>
<evidence type="ECO:0000313" key="11">
    <source>
        <dbReference type="EMBL" id="AEP10122.1"/>
    </source>
</evidence>
<evidence type="ECO:0000256" key="4">
    <source>
        <dbReference type="ARBA" id="ARBA00016463"/>
    </source>
</evidence>
<comment type="subcellular location">
    <subcellularLocation>
        <location evidence="2">Membrane</location>
        <topology evidence="2">Multi-pass membrane protein</topology>
    </subcellularLocation>
</comment>
<feature type="transmembrane region" description="Helical" evidence="9">
    <location>
        <begin position="58"/>
        <end position="79"/>
    </location>
</feature>
<dbReference type="STRING" id="856793.MICA_1811"/>
<feature type="transmembrane region" description="Helical" evidence="9">
    <location>
        <begin position="155"/>
        <end position="172"/>
    </location>
</feature>
<dbReference type="GO" id="GO:0017004">
    <property type="term" value="P:cytochrome complex assembly"/>
    <property type="evidence" value="ECO:0007669"/>
    <property type="project" value="UniProtKB-KW"/>
</dbReference>
<keyword evidence="12" id="KW-1185">Reference proteome</keyword>
<feature type="transmembrane region" description="Helical" evidence="9">
    <location>
        <begin position="203"/>
        <end position="224"/>
    </location>
</feature>
<evidence type="ECO:0000256" key="5">
    <source>
        <dbReference type="ARBA" id="ARBA00022692"/>
    </source>
</evidence>
<evidence type="ECO:0000256" key="9">
    <source>
        <dbReference type="SAM" id="Phobius"/>
    </source>
</evidence>
<keyword evidence="8 9" id="KW-0472">Membrane</keyword>
<evidence type="ECO:0000256" key="3">
    <source>
        <dbReference type="ARBA" id="ARBA00005840"/>
    </source>
</evidence>
<feature type="transmembrane region" description="Helical" evidence="9">
    <location>
        <begin position="12"/>
        <end position="38"/>
    </location>
</feature>
<keyword evidence="7 9" id="KW-1133">Transmembrane helix</keyword>
<dbReference type="Proteomes" id="UP000009286">
    <property type="component" value="Chromosome"/>
</dbReference>
<evidence type="ECO:0000256" key="2">
    <source>
        <dbReference type="ARBA" id="ARBA00004141"/>
    </source>
</evidence>
<sequence>MKLANPTRFNRISRIVTPLMALLCVALLIPGLYTALYSSPPDYQQHDSVRIMYVHVPAAWVALMAYASLGVAGIVMLVWKHMLAGLWIRAVAPIGMAFTAICLVSGSLWGMPTWGTWWVWDARLTSVLVLFFLYVGIFALDLAYDDRDKGLHASAWLAAIGLINLPIIKFSVEWWNTLHQPASITSITRMANPAIDPSMMTPLFLMAGAFTAMFIVLALARLNIVIAHRKIRMKALRMQAESI</sequence>
<evidence type="ECO:0000256" key="1">
    <source>
        <dbReference type="ARBA" id="ARBA00002442"/>
    </source>
</evidence>
<proteinExistence type="inferred from homology"/>
<dbReference type="InterPro" id="IPR002541">
    <property type="entry name" value="Cyt_c_assembly"/>
</dbReference>
<dbReference type="GO" id="GO:0020037">
    <property type="term" value="F:heme binding"/>
    <property type="evidence" value="ECO:0007669"/>
    <property type="project" value="InterPro"/>
</dbReference>
<accession>G2KSX7</accession>
<dbReference type="eggNOG" id="COG0755">
    <property type="taxonomic scope" value="Bacteria"/>
</dbReference>
<dbReference type="PANTHER" id="PTHR30071">
    <property type="entry name" value="HEME EXPORTER PROTEIN C"/>
    <property type="match status" value="1"/>
</dbReference>
<reference evidence="11 12" key="1">
    <citation type="journal article" date="2011" name="BMC Genomics">
        <title>Genomic insights into an obligate epibiotic bacterial predator: Micavibrio aeruginosavorus ARL-13.</title>
        <authorList>
            <person name="Wang Z."/>
            <person name="Kadouri D."/>
            <person name="Wu M."/>
        </authorList>
    </citation>
    <scope>NUCLEOTIDE SEQUENCE [LARGE SCALE GENOMIC DNA]</scope>
    <source>
        <strain evidence="11 12">ARL-13</strain>
    </source>
</reference>
<dbReference type="EMBL" id="CP002382">
    <property type="protein sequence ID" value="AEP10122.1"/>
    <property type="molecule type" value="Genomic_DNA"/>
</dbReference>
<dbReference type="PRINTS" id="PR01386">
    <property type="entry name" value="CCMCBIOGNSIS"/>
</dbReference>
<protein>
    <recommendedName>
        <fullName evidence="4">Heme exporter protein C</fullName>
    </recommendedName>
</protein>
<evidence type="ECO:0000313" key="12">
    <source>
        <dbReference type="Proteomes" id="UP000009286"/>
    </source>
</evidence>
<feature type="transmembrane region" description="Helical" evidence="9">
    <location>
        <begin position="86"/>
        <end position="110"/>
    </location>
</feature>
<dbReference type="GO" id="GO:0005886">
    <property type="term" value="C:plasma membrane"/>
    <property type="evidence" value="ECO:0007669"/>
    <property type="project" value="TreeGrafter"/>
</dbReference>
<dbReference type="InterPro" id="IPR003557">
    <property type="entry name" value="Cyt_c_biogenesis_CcmC"/>
</dbReference>